<comment type="caution">
    <text evidence="11">The sequence shown here is derived from an EMBL/GenBank/DDBJ whole genome shotgun (WGS) entry which is preliminary data.</text>
</comment>
<dbReference type="InterPro" id="IPR050999">
    <property type="entry name" value="ADP-ribosyltransferase_ARG"/>
</dbReference>
<evidence type="ECO:0000313" key="11">
    <source>
        <dbReference type="EMBL" id="KAF6724613.1"/>
    </source>
</evidence>
<evidence type="ECO:0000256" key="2">
    <source>
        <dbReference type="ARBA" id="ARBA00022676"/>
    </source>
</evidence>
<dbReference type="InterPro" id="IPR000768">
    <property type="entry name" value="ART"/>
</dbReference>
<evidence type="ECO:0000256" key="9">
    <source>
        <dbReference type="ARBA" id="ARBA00047597"/>
    </source>
</evidence>
<protein>
    <recommendedName>
        <fullName evidence="10">NAD(P)(+)--arginine ADP-ribosyltransferase</fullName>
        <ecNumber evidence="10">2.4.2.31</ecNumber>
    </recommendedName>
    <alternativeName>
        <fullName evidence="10">Mono(ADP-ribosyl)transferase</fullName>
    </alternativeName>
</protein>
<comment type="catalytic activity">
    <reaction evidence="9 10">
        <text>L-arginyl-[protein] + NAD(+) = N(omega)-(ADP-D-ribosyl)-L-arginyl-[protein] + nicotinamide + H(+)</text>
        <dbReference type="Rhea" id="RHEA:19149"/>
        <dbReference type="Rhea" id="RHEA-COMP:10532"/>
        <dbReference type="Rhea" id="RHEA-COMP:15087"/>
        <dbReference type="ChEBI" id="CHEBI:15378"/>
        <dbReference type="ChEBI" id="CHEBI:17154"/>
        <dbReference type="ChEBI" id="CHEBI:29965"/>
        <dbReference type="ChEBI" id="CHEBI:57540"/>
        <dbReference type="ChEBI" id="CHEBI:142554"/>
        <dbReference type="EC" id="2.4.2.31"/>
    </reaction>
</comment>
<accession>A0A834CBH0</accession>
<evidence type="ECO:0000256" key="6">
    <source>
        <dbReference type="ARBA" id="ARBA00022857"/>
    </source>
</evidence>
<keyword evidence="3 10" id="KW-0808">Transferase</keyword>
<keyword evidence="6 10" id="KW-0521">NADP</keyword>
<evidence type="ECO:0000256" key="3">
    <source>
        <dbReference type="ARBA" id="ARBA00022679"/>
    </source>
</evidence>
<dbReference type="Proteomes" id="UP000646548">
    <property type="component" value="Unassembled WGS sequence"/>
</dbReference>
<evidence type="ECO:0000313" key="12">
    <source>
        <dbReference type="Proteomes" id="UP000646548"/>
    </source>
</evidence>
<sequence length="270" mass="31356">MSVWAAVLLMYGAYMVTAEVYPLDMAINSVDDMYKGCEDKMLKNVKNFLKNETNNNPKFRDAWNEAEMYHNGKWKRNKKRSLEKNEAVAVYAYTNAQINIYDELNKAVREQGPEYQTSFNYHSLHYFLTRAIQKLAAKQTEEKCHTSYRRTKVSFMEVPLNTKIRFGQFTSSSLHPLKLNKGKNLGKDFGEKSCFKIKTCFGADISIYSRYEDAEAEILIPPYEVFKVTKIETREKDKELPCEVVYTVESTREPVSNYNCALFKPSRSHG</sequence>
<dbReference type="PANTHER" id="PTHR10339">
    <property type="entry name" value="ADP-RIBOSYLTRANSFERASE"/>
    <property type="match status" value="1"/>
</dbReference>
<dbReference type="SUPFAM" id="SSF56399">
    <property type="entry name" value="ADP-ribosylation"/>
    <property type="match status" value="1"/>
</dbReference>
<proteinExistence type="inferred from homology"/>
<keyword evidence="2 10" id="KW-0328">Glycosyltransferase</keyword>
<keyword evidence="5 10" id="KW-0732">Signal</keyword>
<dbReference type="EC" id="2.4.2.31" evidence="10"/>
<evidence type="ECO:0000256" key="1">
    <source>
        <dbReference type="ARBA" id="ARBA00009558"/>
    </source>
</evidence>
<dbReference type="AlphaFoldDB" id="A0A834CBH0"/>
<evidence type="ECO:0000256" key="8">
    <source>
        <dbReference type="ARBA" id="ARBA00023157"/>
    </source>
</evidence>
<gene>
    <name evidence="11" type="ORF">FQA47_011472</name>
</gene>
<name>A0A834CBH0_ORYME</name>
<comment type="similarity">
    <text evidence="1 10">Belongs to the Arg-specific ADP-ribosyltransferase family.</text>
</comment>
<dbReference type="PANTHER" id="PTHR10339:SF27">
    <property type="entry name" value="NAD(P)(+)--ARGININE ADP-RIBOSYLTRANSFERASE"/>
    <property type="match status" value="1"/>
</dbReference>
<keyword evidence="7 10" id="KW-0520">NAD</keyword>
<dbReference type="Gene3D" id="3.90.176.10">
    <property type="entry name" value="Toxin ADP-ribosyltransferase, Chain A, domain 1"/>
    <property type="match status" value="1"/>
</dbReference>
<dbReference type="PRINTS" id="PR00970">
    <property type="entry name" value="RIBTRNSFRASE"/>
</dbReference>
<evidence type="ECO:0000256" key="7">
    <source>
        <dbReference type="ARBA" id="ARBA00023027"/>
    </source>
</evidence>
<reference evidence="11" key="1">
    <citation type="journal article" name="BMC Genomics">
        <title>Long-read sequencing and de novo genome assembly of marine medaka (Oryzias melastigma).</title>
        <authorList>
            <person name="Liang P."/>
            <person name="Saqib H.S.A."/>
            <person name="Ni X."/>
            <person name="Shen Y."/>
        </authorList>
    </citation>
    <scope>NUCLEOTIDE SEQUENCE</scope>
    <source>
        <strain evidence="11">Bigg-433</strain>
    </source>
</reference>
<keyword evidence="8" id="KW-1015">Disulfide bond</keyword>
<keyword evidence="4" id="KW-0548">Nucleotidyltransferase</keyword>
<evidence type="ECO:0000256" key="5">
    <source>
        <dbReference type="ARBA" id="ARBA00022729"/>
    </source>
</evidence>
<dbReference type="GO" id="GO:0003950">
    <property type="term" value="F:NAD+ poly-ADP-ribosyltransferase activity"/>
    <property type="evidence" value="ECO:0007669"/>
    <property type="project" value="TreeGrafter"/>
</dbReference>
<feature type="chain" id="PRO_5033108706" description="NAD(P)(+)--arginine ADP-ribosyltransferase" evidence="10">
    <location>
        <begin position="19"/>
        <end position="270"/>
    </location>
</feature>
<dbReference type="GO" id="GO:0106274">
    <property type="term" value="F:NAD+-protein-arginine ADP-ribosyltransferase activity"/>
    <property type="evidence" value="ECO:0007669"/>
    <property type="project" value="UniProtKB-EC"/>
</dbReference>
<organism evidence="11 12">
    <name type="scientific">Oryzias melastigma</name>
    <name type="common">Marine medaka</name>
    <dbReference type="NCBI Taxonomy" id="30732"/>
    <lineage>
        <taxon>Eukaryota</taxon>
        <taxon>Metazoa</taxon>
        <taxon>Chordata</taxon>
        <taxon>Craniata</taxon>
        <taxon>Vertebrata</taxon>
        <taxon>Euteleostomi</taxon>
        <taxon>Actinopterygii</taxon>
        <taxon>Neopterygii</taxon>
        <taxon>Teleostei</taxon>
        <taxon>Neoteleostei</taxon>
        <taxon>Acanthomorphata</taxon>
        <taxon>Ovalentaria</taxon>
        <taxon>Atherinomorphae</taxon>
        <taxon>Beloniformes</taxon>
        <taxon>Adrianichthyidae</taxon>
        <taxon>Oryziinae</taxon>
        <taxon>Oryzias</taxon>
    </lineage>
</organism>
<dbReference type="FunFam" id="3.90.176.10:FF:000001">
    <property type="entry name" value="NAD(P)(+)--arginine ADP-ribosyltransferase"/>
    <property type="match status" value="1"/>
</dbReference>
<evidence type="ECO:0000256" key="10">
    <source>
        <dbReference type="RuleBase" id="RU361228"/>
    </source>
</evidence>
<feature type="signal peptide" evidence="10">
    <location>
        <begin position="1"/>
        <end position="18"/>
    </location>
</feature>
<dbReference type="Pfam" id="PF01129">
    <property type="entry name" value="ART"/>
    <property type="match status" value="1"/>
</dbReference>
<evidence type="ECO:0000256" key="4">
    <source>
        <dbReference type="ARBA" id="ARBA00022695"/>
    </source>
</evidence>
<dbReference type="GO" id="GO:0016779">
    <property type="term" value="F:nucleotidyltransferase activity"/>
    <property type="evidence" value="ECO:0007669"/>
    <property type="project" value="UniProtKB-KW"/>
</dbReference>
<dbReference type="EMBL" id="WKFB01000386">
    <property type="protein sequence ID" value="KAF6724613.1"/>
    <property type="molecule type" value="Genomic_DNA"/>
</dbReference>
<dbReference type="PROSITE" id="PS51996">
    <property type="entry name" value="TR_MART"/>
    <property type="match status" value="1"/>
</dbReference>